<feature type="compositionally biased region" description="Polar residues" evidence="1">
    <location>
        <begin position="44"/>
        <end position="76"/>
    </location>
</feature>
<proteinExistence type="predicted"/>
<comment type="caution">
    <text evidence="2">The sequence shown here is derived from an EMBL/GenBank/DDBJ whole genome shotgun (WGS) entry which is preliminary data.</text>
</comment>
<dbReference type="EMBL" id="JANJYI010000001">
    <property type="protein sequence ID" value="KAK2663850.1"/>
    <property type="molecule type" value="Genomic_DNA"/>
</dbReference>
<protein>
    <recommendedName>
        <fullName evidence="4">NADH-ubiquinone reductase complex 1 MLRQ subunit</fullName>
    </recommendedName>
</protein>
<dbReference type="PANTHER" id="PTHR31968">
    <property type="entry name" value="SERINE/ARGININE-RELATED PROTEIN 53"/>
    <property type="match status" value="1"/>
</dbReference>
<keyword evidence="3" id="KW-1185">Reference proteome</keyword>
<dbReference type="InterPro" id="IPR010530">
    <property type="entry name" value="B12D"/>
</dbReference>
<dbReference type="AlphaFoldDB" id="A0AAE0CUD2"/>
<evidence type="ECO:0000256" key="1">
    <source>
        <dbReference type="SAM" id="MobiDB-lite"/>
    </source>
</evidence>
<feature type="compositionally biased region" description="Basic and acidic residues" evidence="1">
    <location>
        <begin position="82"/>
        <end position="172"/>
    </location>
</feature>
<dbReference type="GO" id="GO:0005737">
    <property type="term" value="C:cytoplasm"/>
    <property type="evidence" value="ECO:0007669"/>
    <property type="project" value="TreeGrafter"/>
</dbReference>
<dbReference type="Proteomes" id="UP001280121">
    <property type="component" value="Unassembled WGS sequence"/>
</dbReference>
<name>A0AAE0CUD2_9ROSI</name>
<gene>
    <name evidence="2" type="ORF">Ddye_002424</name>
</gene>
<dbReference type="InterPro" id="IPR034604">
    <property type="entry name" value="SRRP53"/>
</dbReference>
<accession>A0AAE0CUD2</accession>
<dbReference type="Pfam" id="PF06522">
    <property type="entry name" value="B12D"/>
    <property type="match status" value="1"/>
</dbReference>
<evidence type="ECO:0000313" key="3">
    <source>
        <dbReference type="Proteomes" id="UP001280121"/>
    </source>
</evidence>
<evidence type="ECO:0000313" key="2">
    <source>
        <dbReference type="EMBL" id="KAK2663850.1"/>
    </source>
</evidence>
<feature type="region of interest" description="Disordered" evidence="1">
    <location>
        <begin position="267"/>
        <end position="295"/>
    </location>
</feature>
<dbReference type="PANTHER" id="PTHR31968:SF4">
    <property type="entry name" value="SERINE_ARGININE-RELATED PROTEIN 53"/>
    <property type="match status" value="1"/>
</dbReference>
<reference evidence="2" key="1">
    <citation type="journal article" date="2023" name="Plant J.">
        <title>Genome sequences and population genomics provide insights into the demographic history, inbreeding, and mutation load of two 'living fossil' tree species of Dipteronia.</title>
        <authorList>
            <person name="Feng Y."/>
            <person name="Comes H.P."/>
            <person name="Chen J."/>
            <person name="Zhu S."/>
            <person name="Lu R."/>
            <person name="Zhang X."/>
            <person name="Li P."/>
            <person name="Qiu J."/>
            <person name="Olsen K.M."/>
            <person name="Qiu Y."/>
        </authorList>
    </citation>
    <scope>NUCLEOTIDE SEQUENCE</scope>
    <source>
        <strain evidence="2">KIB01</strain>
    </source>
</reference>
<evidence type="ECO:0008006" key="4">
    <source>
        <dbReference type="Google" id="ProtNLM"/>
    </source>
</evidence>
<organism evidence="2 3">
    <name type="scientific">Dipteronia dyeriana</name>
    <dbReference type="NCBI Taxonomy" id="168575"/>
    <lineage>
        <taxon>Eukaryota</taxon>
        <taxon>Viridiplantae</taxon>
        <taxon>Streptophyta</taxon>
        <taxon>Embryophyta</taxon>
        <taxon>Tracheophyta</taxon>
        <taxon>Spermatophyta</taxon>
        <taxon>Magnoliopsida</taxon>
        <taxon>eudicotyledons</taxon>
        <taxon>Gunneridae</taxon>
        <taxon>Pentapetalae</taxon>
        <taxon>rosids</taxon>
        <taxon>malvids</taxon>
        <taxon>Sapindales</taxon>
        <taxon>Sapindaceae</taxon>
        <taxon>Hippocastanoideae</taxon>
        <taxon>Acereae</taxon>
        <taxon>Dipteronia</taxon>
    </lineage>
</organism>
<sequence>MEEEKAAAYYDELTRKGGGAARFKQGLGFSSSGPENDAVPTKHASASSFLGNFVKASSPTTTSNLQKKSELESIQNKLKKNPSREEQTHSSRVSGRDRERDHEDRDRERKRDYRDREKDYRHRDRDRDRDRGRVYRDTDRERRRSVSPPRERRGEKRSESGNARKERTDKVNFPRLIEGYDKMTPAERVKAKMKLQLAETAEKDEAKGMGPGWERFEFDKDAPLDDEELEVADDDVALVKHIGQSFRFSAIEARREEQIKAAHDEAMFGTSAVPPAVSSDSEPEADNSKQKSNEGGLAKSLLSEKVLAKQQGSWRDRALKRVVSLSAHSLHQRKKNKISTIPVTNPTVHTMASSTVNRWLRPEVYPLFAAVGVAVGICGFQLVRNLCINPEVRVSKENRTAGVLDNFAEGEKYSEHFLRKYVRNRTPEIMPSINSFFTNPK</sequence>
<dbReference type="GO" id="GO:0005634">
    <property type="term" value="C:nucleus"/>
    <property type="evidence" value="ECO:0007669"/>
    <property type="project" value="TreeGrafter"/>
</dbReference>
<dbReference type="GO" id="GO:0000380">
    <property type="term" value="P:alternative mRNA splicing, via spliceosome"/>
    <property type="evidence" value="ECO:0007669"/>
    <property type="project" value="InterPro"/>
</dbReference>
<feature type="region of interest" description="Disordered" evidence="1">
    <location>
        <begin position="201"/>
        <end position="220"/>
    </location>
</feature>
<feature type="region of interest" description="Disordered" evidence="1">
    <location>
        <begin position="16"/>
        <end position="172"/>
    </location>
</feature>